<gene>
    <name evidence="7" type="ORF">RZN69_20275</name>
</gene>
<evidence type="ECO:0000256" key="3">
    <source>
        <dbReference type="ARBA" id="ARBA00022741"/>
    </source>
</evidence>
<evidence type="ECO:0000256" key="5">
    <source>
        <dbReference type="ARBA" id="ARBA00022840"/>
    </source>
</evidence>
<dbReference type="KEGG" id="puo:RZN69_20275"/>
<evidence type="ECO:0000259" key="6">
    <source>
        <dbReference type="Pfam" id="PF01636"/>
    </source>
</evidence>
<dbReference type="Gene3D" id="3.90.1200.10">
    <property type="match status" value="1"/>
</dbReference>
<protein>
    <submittedName>
        <fullName evidence="7">Phosphotransferase</fullName>
    </submittedName>
</protein>
<dbReference type="InterPro" id="IPR011009">
    <property type="entry name" value="Kinase-like_dom_sf"/>
</dbReference>
<dbReference type="PANTHER" id="PTHR34273:SF2">
    <property type="entry name" value="METHYLTHIORIBOSE KINASE"/>
    <property type="match status" value="1"/>
</dbReference>
<dbReference type="PANTHER" id="PTHR34273">
    <property type="entry name" value="METHYLTHIORIBOSE KINASE"/>
    <property type="match status" value="1"/>
</dbReference>
<dbReference type="AlphaFoldDB" id="A0AAQ3L7D0"/>
<dbReference type="Proteomes" id="UP001304300">
    <property type="component" value="Chromosome"/>
</dbReference>
<keyword evidence="2" id="KW-0808">Transferase</keyword>
<dbReference type="SUPFAM" id="SSF56112">
    <property type="entry name" value="Protein kinase-like (PK-like)"/>
    <property type="match status" value="1"/>
</dbReference>
<name>A0AAQ3L7D0_9BACT</name>
<dbReference type="GO" id="GO:0016301">
    <property type="term" value="F:kinase activity"/>
    <property type="evidence" value="ECO:0007669"/>
    <property type="project" value="UniProtKB-KW"/>
</dbReference>
<dbReference type="InterPro" id="IPR002575">
    <property type="entry name" value="Aminoglycoside_PTrfase"/>
</dbReference>
<evidence type="ECO:0000313" key="7">
    <source>
        <dbReference type="EMBL" id="WOO40964.1"/>
    </source>
</evidence>
<dbReference type="GO" id="GO:0005524">
    <property type="term" value="F:ATP binding"/>
    <property type="evidence" value="ECO:0007669"/>
    <property type="project" value="UniProtKB-KW"/>
</dbReference>
<keyword evidence="3" id="KW-0547">Nucleotide-binding</keyword>
<evidence type="ECO:0000256" key="1">
    <source>
        <dbReference type="ARBA" id="ARBA00010165"/>
    </source>
</evidence>
<keyword evidence="5" id="KW-0067">ATP-binding</keyword>
<sequence>MSQLLPERREELSKEFPEIILLDVDDPEGLSAYLNSRGMLGDDEVIRSAGLAGEGNMNLTLRVKTDRQRLILKQSFPWVQKYPQIDAPWDRIIREARFYGLTSENASVSSRTPKLFDLDIQSRIAILEDLGEAADFTTVYSGEAINPKDAATLGDWLASLHLGDFDPNNRSALTNRDMRELNHAHIFEIPLQSDNGLNLDTITPGLADAAKDLKSNEDYVKTVQNLGQTAYLEDGPTLLHGDYFPGSWLITDQGIRIIDPEFCFFGKSEFDVGVALAHFAMSGQSGNVAEAFMLSYNAGEAFDMKLANQLAGVEIMRRLIGYGQLPLTADLENKKALLKRSLELVLK</sequence>
<proteinExistence type="inferred from homology"/>
<dbReference type="EMBL" id="CP136920">
    <property type="protein sequence ID" value="WOO40964.1"/>
    <property type="molecule type" value="Genomic_DNA"/>
</dbReference>
<organism evidence="7 8">
    <name type="scientific">Rubellicoccus peritrichatus</name>
    <dbReference type="NCBI Taxonomy" id="3080537"/>
    <lineage>
        <taxon>Bacteria</taxon>
        <taxon>Pseudomonadati</taxon>
        <taxon>Verrucomicrobiota</taxon>
        <taxon>Opitutia</taxon>
        <taxon>Puniceicoccales</taxon>
        <taxon>Cerasicoccaceae</taxon>
        <taxon>Rubellicoccus</taxon>
    </lineage>
</organism>
<evidence type="ECO:0000256" key="2">
    <source>
        <dbReference type="ARBA" id="ARBA00022679"/>
    </source>
</evidence>
<evidence type="ECO:0000313" key="8">
    <source>
        <dbReference type="Proteomes" id="UP001304300"/>
    </source>
</evidence>
<keyword evidence="4" id="KW-0418">Kinase</keyword>
<accession>A0AAQ3L7D0</accession>
<dbReference type="Gene3D" id="3.30.200.20">
    <property type="entry name" value="Phosphorylase Kinase, domain 1"/>
    <property type="match status" value="1"/>
</dbReference>
<evidence type="ECO:0000256" key="4">
    <source>
        <dbReference type="ARBA" id="ARBA00022777"/>
    </source>
</evidence>
<feature type="domain" description="Aminoglycoside phosphotransferase" evidence="6">
    <location>
        <begin position="53"/>
        <end position="298"/>
    </location>
</feature>
<comment type="similarity">
    <text evidence="1">Belongs to the methylthioribose kinase family.</text>
</comment>
<reference evidence="7 8" key="1">
    <citation type="submission" date="2023-10" db="EMBL/GenBank/DDBJ databases">
        <title>Rubellicoccus peritrichatus gen. nov., sp. nov., isolated from an algae of coral reef tank.</title>
        <authorList>
            <person name="Luo J."/>
        </authorList>
    </citation>
    <scope>NUCLEOTIDE SEQUENCE [LARGE SCALE GENOMIC DNA]</scope>
    <source>
        <strain evidence="7 8">CR14</strain>
    </source>
</reference>
<dbReference type="Pfam" id="PF01636">
    <property type="entry name" value="APH"/>
    <property type="match status" value="1"/>
</dbReference>
<keyword evidence="8" id="KW-1185">Reference proteome</keyword>
<dbReference type="RefSeq" id="WP_317833251.1">
    <property type="nucleotide sequence ID" value="NZ_CP136920.1"/>
</dbReference>